<dbReference type="Proteomes" id="UP000236735">
    <property type="component" value="Unassembled WGS sequence"/>
</dbReference>
<reference evidence="2 3" key="1">
    <citation type="submission" date="2016-10" db="EMBL/GenBank/DDBJ databases">
        <authorList>
            <person name="de Groot N.N."/>
        </authorList>
    </citation>
    <scope>NUCLEOTIDE SEQUENCE [LARGE SCALE GENOMIC DNA]</scope>
    <source>
        <strain evidence="2 3">AR32</strain>
    </source>
</reference>
<feature type="transmembrane region" description="Helical" evidence="1">
    <location>
        <begin position="6"/>
        <end position="22"/>
    </location>
</feature>
<keyword evidence="1" id="KW-0812">Transmembrane</keyword>
<keyword evidence="1" id="KW-1133">Transmembrane helix</keyword>
<sequence length="50" mass="5676">MTTFLMIIGACMVGLGFGLMNSRKSTPKGGMPKKNLRYRKDDDFWEYVGL</sequence>
<accession>A0A1H5RXS6</accession>
<dbReference type="EMBL" id="FNUV01000001">
    <property type="protein sequence ID" value="SEF42301.1"/>
    <property type="molecule type" value="Genomic_DNA"/>
</dbReference>
<organism evidence="2 3">
    <name type="scientific">Xylanibacter ruminicola</name>
    <name type="common">Prevotella ruminicola</name>
    <dbReference type="NCBI Taxonomy" id="839"/>
    <lineage>
        <taxon>Bacteria</taxon>
        <taxon>Pseudomonadati</taxon>
        <taxon>Bacteroidota</taxon>
        <taxon>Bacteroidia</taxon>
        <taxon>Bacteroidales</taxon>
        <taxon>Prevotellaceae</taxon>
        <taxon>Xylanibacter</taxon>
    </lineage>
</organism>
<protein>
    <submittedName>
        <fullName evidence="2">Uncharacterized protein</fullName>
    </submittedName>
</protein>
<dbReference type="RefSeq" id="WP_181020734.1">
    <property type="nucleotide sequence ID" value="NZ_FNUV01000001.1"/>
</dbReference>
<keyword evidence="1" id="KW-0472">Membrane</keyword>
<evidence type="ECO:0000313" key="2">
    <source>
        <dbReference type="EMBL" id="SEF42301.1"/>
    </source>
</evidence>
<evidence type="ECO:0000313" key="3">
    <source>
        <dbReference type="Proteomes" id="UP000236735"/>
    </source>
</evidence>
<proteinExistence type="predicted"/>
<gene>
    <name evidence="2" type="ORF">SAMN05216354_0357</name>
</gene>
<evidence type="ECO:0000256" key="1">
    <source>
        <dbReference type="SAM" id="Phobius"/>
    </source>
</evidence>
<dbReference type="AlphaFoldDB" id="A0A1H5RXS6"/>
<name>A0A1H5RXS6_XYLRU</name>